<name>A0ACC2HRT1_9PLEO</name>
<dbReference type="EMBL" id="JAPHNI010001371">
    <property type="protein sequence ID" value="KAJ8105784.1"/>
    <property type="molecule type" value="Genomic_DNA"/>
</dbReference>
<evidence type="ECO:0000313" key="1">
    <source>
        <dbReference type="EMBL" id="KAJ8105784.1"/>
    </source>
</evidence>
<comment type="caution">
    <text evidence="1">The sequence shown here is derived from an EMBL/GenBank/DDBJ whole genome shotgun (WGS) entry which is preliminary data.</text>
</comment>
<evidence type="ECO:0000313" key="2">
    <source>
        <dbReference type="Proteomes" id="UP001153331"/>
    </source>
</evidence>
<organism evidence="1 2">
    <name type="scientific">Boeremia exigua</name>
    <dbReference type="NCBI Taxonomy" id="749465"/>
    <lineage>
        <taxon>Eukaryota</taxon>
        <taxon>Fungi</taxon>
        <taxon>Dikarya</taxon>
        <taxon>Ascomycota</taxon>
        <taxon>Pezizomycotina</taxon>
        <taxon>Dothideomycetes</taxon>
        <taxon>Pleosporomycetidae</taxon>
        <taxon>Pleosporales</taxon>
        <taxon>Pleosporineae</taxon>
        <taxon>Didymellaceae</taxon>
        <taxon>Boeremia</taxon>
    </lineage>
</organism>
<sequence>MPFKALKTTTNPCFLDSLHLRSSPWHATASGDFGGTQRLARHRWTEKERRYTILTVYHSSEAVRDHYENHDTQYPALATLFPDEPYTLAAAIEARSHGLTPNDLAALNVRRVLPIHKPPVPGEGGVPYKHWPTPPWPVEPDLPLIGAGVVPMANRDRFMDTKPHLSNGDESQWHGAKYLGNGSSGAAGLWCRIDEHGNVIDRMVVKDNAVCSREGWRDPKNWRDGLPREIAINRRIEARRVIEPDAFRYIIRYRGHRLLMWKRRFRLYTDFASGGDLANAMDPYDRKWSRIKPHRIGTQDCIPEAFIWYTIKALATSFLALETGTLGTGTVKGWKAIVHLDVQTPNILLDVQSKKRKAPADEATDPAEAGPSKRPKNEATEPAKAGPSKRPRHEVSSTAEPLGTPANTPRTKKSSPN</sequence>
<protein>
    <submittedName>
        <fullName evidence="1">Uncharacterized protein</fullName>
    </submittedName>
</protein>
<proteinExistence type="predicted"/>
<dbReference type="Proteomes" id="UP001153331">
    <property type="component" value="Unassembled WGS sequence"/>
</dbReference>
<accession>A0ACC2HRT1</accession>
<reference evidence="1" key="1">
    <citation type="submission" date="2022-11" db="EMBL/GenBank/DDBJ databases">
        <title>Genome Sequence of Boeremia exigua.</title>
        <authorList>
            <person name="Buettner E."/>
        </authorList>
    </citation>
    <scope>NUCLEOTIDE SEQUENCE</scope>
    <source>
        <strain evidence="1">CU02</strain>
    </source>
</reference>
<keyword evidence="2" id="KW-1185">Reference proteome</keyword>
<gene>
    <name evidence="1" type="ORF">OPT61_g9972</name>
</gene>